<dbReference type="InterPro" id="IPR009718">
    <property type="entry name" value="Rex_DNA-bd_C_dom"/>
</dbReference>
<dbReference type="NCBIfam" id="NF003991">
    <property type="entry name" value="PRK05472.1-5"/>
    <property type="match status" value="1"/>
</dbReference>
<evidence type="ECO:0000256" key="4">
    <source>
        <dbReference type="ARBA" id="ARBA00023027"/>
    </source>
</evidence>
<keyword evidence="6 7" id="KW-0804">Transcription</keyword>
<comment type="subcellular location">
    <subcellularLocation>
        <location evidence="7">Cytoplasm</location>
    </subcellularLocation>
</comment>
<dbReference type="InterPro" id="IPR058203">
    <property type="entry name" value="Rex_bacilli-type"/>
</dbReference>
<evidence type="ECO:0000256" key="7">
    <source>
        <dbReference type="HAMAP-Rule" id="MF_01131"/>
    </source>
</evidence>
<dbReference type="InterPro" id="IPR036390">
    <property type="entry name" value="WH_DNA-bd_sf"/>
</dbReference>
<evidence type="ECO:0000256" key="1">
    <source>
        <dbReference type="ARBA" id="ARBA00022490"/>
    </source>
</evidence>
<keyword evidence="3 7" id="KW-0805">Transcription regulation</keyword>
<dbReference type="InterPro" id="IPR003781">
    <property type="entry name" value="CoA-bd"/>
</dbReference>
<dbReference type="PANTHER" id="PTHR35786">
    <property type="entry name" value="REDOX-SENSING TRANSCRIPTIONAL REPRESSOR REX"/>
    <property type="match status" value="1"/>
</dbReference>
<dbReference type="SUPFAM" id="SSF46785">
    <property type="entry name" value="Winged helix' DNA-binding domain"/>
    <property type="match status" value="1"/>
</dbReference>
<dbReference type="NCBIfam" id="NF003996">
    <property type="entry name" value="PRK05472.2-5"/>
    <property type="match status" value="1"/>
</dbReference>
<feature type="binding site" evidence="7">
    <location>
        <begin position="92"/>
        <end position="97"/>
    </location>
    <ligand>
        <name>NAD(+)</name>
        <dbReference type="ChEBI" id="CHEBI:57540"/>
    </ligand>
</feature>
<dbReference type="Proteomes" id="UP001596170">
    <property type="component" value="Unassembled WGS sequence"/>
</dbReference>
<dbReference type="NCBIfam" id="NF003995">
    <property type="entry name" value="PRK05472.2-4"/>
    <property type="match status" value="1"/>
</dbReference>
<evidence type="ECO:0000256" key="5">
    <source>
        <dbReference type="ARBA" id="ARBA00023125"/>
    </source>
</evidence>
<keyword evidence="10" id="KW-1185">Reference proteome</keyword>
<organism evidence="9 10">
    <name type="scientific">Paenisporosarcina macmurdoensis</name>
    <dbReference type="NCBI Taxonomy" id="212659"/>
    <lineage>
        <taxon>Bacteria</taxon>
        <taxon>Bacillati</taxon>
        <taxon>Bacillota</taxon>
        <taxon>Bacilli</taxon>
        <taxon>Bacillales</taxon>
        <taxon>Caryophanaceae</taxon>
        <taxon>Paenisporosarcina</taxon>
    </lineage>
</organism>
<keyword evidence="5 7" id="KW-0238">DNA-binding</keyword>
<dbReference type="InterPro" id="IPR036388">
    <property type="entry name" value="WH-like_DNA-bd_sf"/>
</dbReference>
<evidence type="ECO:0000256" key="3">
    <source>
        <dbReference type="ARBA" id="ARBA00023015"/>
    </source>
</evidence>
<dbReference type="Gene3D" id="1.10.10.10">
    <property type="entry name" value="Winged helix-like DNA-binding domain superfamily/Winged helix DNA-binding domain"/>
    <property type="match status" value="1"/>
</dbReference>
<dbReference type="PANTHER" id="PTHR35786:SF1">
    <property type="entry name" value="REDOX-SENSING TRANSCRIPTIONAL REPRESSOR REX 1"/>
    <property type="match status" value="1"/>
</dbReference>
<protein>
    <recommendedName>
        <fullName evidence="7">Redox-sensing transcriptional repressor Rex</fullName>
    </recommendedName>
</protein>
<accession>A0ABW1L8M5</accession>
<dbReference type="NCBIfam" id="NF003994">
    <property type="entry name" value="PRK05472.2-3"/>
    <property type="match status" value="1"/>
</dbReference>
<sequence>MKLEPLKIPQATTKRVPLYYRFLQNFSNAGKKRISSQELSEAMKIDSATIRRDFSHFGALGKKGYGYEVQHLLSFFRQTLDQDEETNVALIGVGSLGTAFLKYNFHKNHNTRIVVAFDTSATEDGMMMSDIPVFEPSKLEEKIKQYGIELVILTVPSRAAQEVTDRLTKTAVKGILNFTPMRLTVPDSIRVHTIDLSVELQTLIYFIKQDEESSHIVHSSK</sequence>
<dbReference type="SMART" id="SM00881">
    <property type="entry name" value="CoA_binding"/>
    <property type="match status" value="1"/>
</dbReference>
<dbReference type="EMBL" id="JBHSRI010000020">
    <property type="protein sequence ID" value="MFC6040345.1"/>
    <property type="molecule type" value="Genomic_DNA"/>
</dbReference>
<comment type="similarity">
    <text evidence="7">Belongs to the transcriptional regulatory Rex family.</text>
</comment>
<reference evidence="10" key="1">
    <citation type="journal article" date="2019" name="Int. J. Syst. Evol. Microbiol.">
        <title>The Global Catalogue of Microorganisms (GCM) 10K type strain sequencing project: providing services to taxonomists for standard genome sequencing and annotation.</title>
        <authorList>
            <consortium name="The Broad Institute Genomics Platform"/>
            <consortium name="The Broad Institute Genome Sequencing Center for Infectious Disease"/>
            <person name="Wu L."/>
            <person name="Ma J."/>
        </authorList>
    </citation>
    <scope>NUCLEOTIDE SEQUENCE [LARGE SCALE GENOMIC DNA]</scope>
    <source>
        <strain evidence="10">CCUG 54527</strain>
    </source>
</reference>
<dbReference type="SUPFAM" id="SSF51735">
    <property type="entry name" value="NAD(P)-binding Rossmann-fold domains"/>
    <property type="match status" value="1"/>
</dbReference>
<evidence type="ECO:0000259" key="8">
    <source>
        <dbReference type="SMART" id="SM00881"/>
    </source>
</evidence>
<feature type="DNA-binding region" description="H-T-H motif" evidence="7">
    <location>
        <begin position="18"/>
        <end position="57"/>
    </location>
</feature>
<comment type="function">
    <text evidence="7">Modulates transcription in response to changes in cellular NADH/NAD(+) redox state.</text>
</comment>
<name>A0ABW1L8M5_9BACL</name>
<comment type="caution">
    <text evidence="9">The sequence shown here is derived from an EMBL/GenBank/DDBJ whole genome shotgun (WGS) entry which is preliminary data.</text>
</comment>
<dbReference type="Gene3D" id="3.40.50.720">
    <property type="entry name" value="NAD(P)-binding Rossmann-like Domain"/>
    <property type="match status" value="1"/>
</dbReference>
<dbReference type="NCBIfam" id="NF003989">
    <property type="entry name" value="PRK05472.1-3"/>
    <property type="match status" value="1"/>
</dbReference>
<dbReference type="InterPro" id="IPR022876">
    <property type="entry name" value="Tscrpt_rep_Rex"/>
</dbReference>
<dbReference type="Pfam" id="PF06971">
    <property type="entry name" value="Put_DNA-bind_N"/>
    <property type="match status" value="1"/>
</dbReference>
<evidence type="ECO:0000313" key="9">
    <source>
        <dbReference type="EMBL" id="MFC6040345.1"/>
    </source>
</evidence>
<proteinExistence type="inferred from homology"/>
<keyword evidence="4 7" id="KW-0520">NAD</keyword>
<keyword evidence="1 7" id="KW-0963">Cytoplasm</keyword>
<evidence type="ECO:0000256" key="6">
    <source>
        <dbReference type="ARBA" id="ARBA00023163"/>
    </source>
</evidence>
<feature type="domain" description="CoA-binding" evidence="8">
    <location>
        <begin position="81"/>
        <end position="182"/>
    </location>
</feature>
<keyword evidence="2 7" id="KW-0678">Repressor</keyword>
<evidence type="ECO:0000313" key="10">
    <source>
        <dbReference type="Proteomes" id="UP001596170"/>
    </source>
</evidence>
<dbReference type="InterPro" id="IPR036291">
    <property type="entry name" value="NAD(P)-bd_dom_sf"/>
</dbReference>
<dbReference type="Pfam" id="PF02629">
    <property type="entry name" value="CoA_binding"/>
    <property type="match status" value="1"/>
</dbReference>
<comment type="subunit">
    <text evidence="7">Homodimer.</text>
</comment>
<gene>
    <name evidence="7" type="primary">rex</name>
    <name evidence="9" type="ORF">ACFPYN_13015</name>
</gene>
<evidence type="ECO:0000256" key="2">
    <source>
        <dbReference type="ARBA" id="ARBA00022491"/>
    </source>
</evidence>
<dbReference type="RefSeq" id="WP_377734753.1">
    <property type="nucleotide sequence ID" value="NZ_JBHSRI010000020.1"/>
</dbReference>
<dbReference type="HAMAP" id="MF_01131">
    <property type="entry name" value="Rex"/>
    <property type="match status" value="1"/>
</dbReference>